<organism evidence="2 3">
    <name type="scientific">Microbacterium paraoxydans</name>
    <dbReference type="NCBI Taxonomy" id="199592"/>
    <lineage>
        <taxon>Bacteria</taxon>
        <taxon>Bacillati</taxon>
        <taxon>Actinomycetota</taxon>
        <taxon>Actinomycetes</taxon>
        <taxon>Micrococcales</taxon>
        <taxon>Microbacteriaceae</taxon>
        <taxon>Microbacterium</taxon>
    </lineage>
</organism>
<proteinExistence type="predicted"/>
<evidence type="ECO:0000259" key="1">
    <source>
        <dbReference type="Pfam" id="PF13460"/>
    </source>
</evidence>
<feature type="domain" description="NAD(P)-binding" evidence="1">
    <location>
        <begin position="37"/>
        <end position="169"/>
    </location>
</feature>
<gene>
    <name evidence="2" type="ORF">SAMN04489809_2659</name>
</gene>
<dbReference type="eggNOG" id="COG0702">
    <property type="taxonomic scope" value="Bacteria"/>
</dbReference>
<evidence type="ECO:0000313" key="3">
    <source>
        <dbReference type="Proteomes" id="UP000182126"/>
    </source>
</evidence>
<dbReference type="SUPFAM" id="SSF51735">
    <property type="entry name" value="NAD(P)-binding Rossmann-fold domains"/>
    <property type="match status" value="1"/>
</dbReference>
<evidence type="ECO:0000313" key="2">
    <source>
        <dbReference type="EMBL" id="SDS77902.1"/>
    </source>
</evidence>
<dbReference type="Pfam" id="PF13460">
    <property type="entry name" value="NAD_binding_10"/>
    <property type="match status" value="1"/>
</dbReference>
<sequence>MRIVVAGGTGVVGTPTVEAVRSAGHEAVVLSRSHGVDLVSGRGLKAALAGADAVIDVVSVETLKASTAIEFFTAATGNLLTAAADAGVGHVVLLSIVGIDRIPYDYYAGKVAQEKLVSASAVPSTILRATQFHEFAAQMFARAKAGPLHLAPRARTQPVAAREVAEQLVTLATGDARGRVPDLAGPREEQLADMVRAYARRIGYRGWIPALNVPGPQMAGMRAGKALPGPDAVRGTQTFAEWLAEAVPARAD</sequence>
<dbReference type="PANTHER" id="PTHR12126">
    <property type="entry name" value="NADH-UBIQUINONE OXIDOREDUCTASE 39 KDA SUBUNIT-RELATED"/>
    <property type="match status" value="1"/>
</dbReference>
<name>A0A1H1UZF3_9MICO</name>
<dbReference type="AlphaFoldDB" id="A0A1H1UZF3"/>
<dbReference type="GO" id="GO:0044877">
    <property type="term" value="F:protein-containing complex binding"/>
    <property type="evidence" value="ECO:0007669"/>
    <property type="project" value="TreeGrafter"/>
</dbReference>
<dbReference type="InterPro" id="IPR016040">
    <property type="entry name" value="NAD(P)-bd_dom"/>
</dbReference>
<dbReference type="EMBL" id="LT629770">
    <property type="protein sequence ID" value="SDS77902.1"/>
    <property type="molecule type" value="Genomic_DNA"/>
</dbReference>
<dbReference type="InterPro" id="IPR036291">
    <property type="entry name" value="NAD(P)-bd_dom_sf"/>
</dbReference>
<dbReference type="Gene3D" id="3.40.50.720">
    <property type="entry name" value="NAD(P)-binding Rossmann-like Domain"/>
    <property type="match status" value="1"/>
</dbReference>
<dbReference type="GeneID" id="36298561"/>
<protein>
    <submittedName>
        <fullName evidence="2">Uncharacterized conserved protein YbjT, contains NAD(P)-binding and DUF2867 domains</fullName>
    </submittedName>
</protein>
<dbReference type="RefSeq" id="WP_060921392.1">
    <property type="nucleotide sequence ID" value="NZ_LT629770.1"/>
</dbReference>
<dbReference type="InterPro" id="IPR051207">
    <property type="entry name" value="ComplexI_NDUFA9_subunit"/>
</dbReference>
<dbReference type="Proteomes" id="UP000182126">
    <property type="component" value="Chromosome I"/>
</dbReference>
<reference evidence="2 3" key="1">
    <citation type="submission" date="2016-10" db="EMBL/GenBank/DDBJ databases">
        <authorList>
            <person name="de Groot N.N."/>
        </authorList>
    </citation>
    <scope>NUCLEOTIDE SEQUENCE [LARGE SCALE GENOMIC DNA]</scope>
    <source>
        <strain evidence="2 3">DSM 15019</strain>
    </source>
</reference>
<accession>A0A1H1UZF3</accession>
<dbReference type="PANTHER" id="PTHR12126:SF11">
    <property type="entry name" value="NADH DEHYDROGENASE [UBIQUINONE] 1 ALPHA SUBCOMPLEX SUBUNIT 9, MITOCHONDRIAL"/>
    <property type="match status" value="1"/>
</dbReference>